<evidence type="ECO:0000256" key="13">
    <source>
        <dbReference type="ARBA" id="ARBA00035628"/>
    </source>
</evidence>
<keyword evidence="8" id="KW-0805">Transcription regulation</keyword>
<evidence type="ECO:0000256" key="7">
    <source>
        <dbReference type="ARBA" id="ARBA00022989"/>
    </source>
</evidence>
<dbReference type="InterPro" id="IPR021684">
    <property type="entry name" value="WBP1-like"/>
</dbReference>
<evidence type="ECO:0000256" key="16">
    <source>
        <dbReference type="ARBA" id="ARBA00046288"/>
    </source>
</evidence>
<organism evidence="20 21">
    <name type="scientific">Crassostrea virginica</name>
    <name type="common">Eastern oyster</name>
    <dbReference type="NCBI Taxonomy" id="6565"/>
    <lineage>
        <taxon>Eukaryota</taxon>
        <taxon>Metazoa</taxon>
        <taxon>Spiralia</taxon>
        <taxon>Lophotrochozoa</taxon>
        <taxon>Mollusca</taxon>
        <taxon>Bivalvia</taxon>
        <taxon>Autobranchia</taxon>
        <taxon>Pteriomorphia</taxon>
        <taxon>Ostreida</taxon>
        <taxon>Ostreoidea</taxon>
        <taxon>Ostreidae</taxon>
        <taxon>Crassostrea</taxon>
    </lineage>
</organism>
<proteinExistence type="inferred from homology"/>
<evidence type="ECO:0000256" key="17">
    <source>
        <dbReference type="SAM" id="MobiDB-lite"/>
    </source>
</evidence>
<evidence type="ECO:0000313" key="21">
    <source>
        <dbReference type="RefSeq" id="XP_022310207.1"/>
    </source>
</evidence>
<sequence>MERCEGLIQTLGAALIFLISFTEVSAIICKDTGESCKQCCEGRCCANDEESMSYTYRISFWNLWYFWFVVLFILMSCFGGCGYYKHKQRLLLTPRDNFVHRGRQNARNTPGFGVTVPHVSSHNPTALNEMQPVSGQMPISVLPPPYSEVAHQPKNHFEAKPPPYPDDVNPPGYSEATTKENQYKS</sequence>
<evidence type="ECO:0000256" key="11">
    <source>
        <dbReference type="ARBA" id="ARBA00023228"/>
    </source>
</evidence>
<keyword evidence="4 18" id="KW-0812">Transmembrane</keyword>
<evidence type="ECO:0000256" key="2">
    <source>
        <dbReference type="ARBA" id="ARBA00004656"/>
    </source>
</evidence>
<dbReference type="Pfam" id="PF11669">
    <property type="entry name" value="WBP-1"/>
    <property type="match status" value="1"/>
</dbReference>
<dbReference type="PANTHER" id="PTHR14971:SF2">
    <property type="entry name" value="VESICULAR, OVEREXPRESSED IN CANCER, PROSURVIVAL PROTEIN 1"/>
    <property type="match status" value="1"/>
</dbReference>
<evidence type="ECO:0000256" key="9">
    <source>
        <dbReference type="ARBA" id="ARBA00023136"/>
    </source>
</evidence>
<protein>
    <recommendedName>
        <fullName evidence="14">WW domain binding protein VOPP1</fullName>
    </recommendedName>
    <alternativeName>
        <fullName evidence="15">Vesicular, overexpressed in cancer, prosurvival protein 1</fullName>
    </alternativeName>
</protein>
<feature type="signal peptide" evidence="19">
    <location>
        <begin position="1"/>
        <end position="26"/>
    </location>
</feature>
<keyword evidence="6" id="KW-0967">Endosome</keyword>
<feature type="region of interest" description="Disordered" evidence="17">
    <location>
        <begin position="144"/>
        <end position="185"/>
    </location>
</feature>
<keyword evidence="12" id="KW-0968">Cytoplasmic vesicle</keyword>
<evidence type="ECO:0000313" key="20">
    <source>
        <dbReference type="Proteomes" id="UP000694844"/>
    </source>
</evidence>
<evidence type="ECO:0000256" key="4">
    <source>
        <dbReference type="ARBA" id="ARBA00022692"/>
    </source>
</evidence>
<name>A0A8B8C3E1_CRAVI</name>
<evidence type="ECO:0000256" key="15">
    <source>
        <dbReference type="ARBA" id="ARBA00035715"/>
    </source>
</evidence>
<keyword evidence="7 18" id="KW-1133">Transmembrane helix</keyword>
<dbReference type="OrthoDB" id="6629737at2759"/>
<evidence type="ECO:0000256" key="6">
    <source>
        <dbReference type="ARBA" id="ARBA00022753"/>
    </source>
</evidence>
<evidence type="ECO:0000256" key="10">
    <source>
        <dbReference type="ARBA" id="ARBA00023163"/>
    </source>
</evidence>
<dbReference type="RefSeq" id="XP_022310207.1">
    <property type="nucleotide sequence ID" value="XM_022454499.1"/>
</dbReference>
<feature type="transmembrane region" description="Helical" evidence="18">
    <location>
        <begin position="64"/>
        <end position="84"/>
    </location>
</feature>
<evidence type="ECO:0000256" key="5">
    <source>
        <dbReference type="ARBA" id="ARBA00022729"/>
    </source>
</evidence>
<dbReference type="GO" id="GO:0031902">
    <property type="term" value="C:late endosome membrane"/>
    <property type="evidence" value="ECO:0007669"/>
    <property type="project" value="UniProtKB-SubCell"/>
</dbReference>
<keyword evidence="10" id="KW-0804">Transcription</keyword>
<dbReference type="InterPro" id="IPR026229">
    <property type="entry name" value="VOPP1"/>
</dbReference>
<dbReference type="AlphaFoldDB" id="A0A8B8C3E1"/>
<evidence type="ECO:0000256" key="14">
    <source>
        <dbReference type="ARBA" id="ARBA00035708"/>
    </source>
</evidence>
<dbReference type="Proteomes" id="UP000694844">
    <property type="component" value="Chromosome 9"/>
</dbReference>
<dbReference type="PANTHER" id="PTHR14971">
    <property type="entry name" value="VESICULAR, OVEREXPRESSED IN CANCER, PROSURVIVAL PROTEIN 1"/>
    <property type="match status" value="1"/>
</dbReference>
<accession>A0A8B8C3E1</accession>
<gene>
    <name evidence="21" type="primary">LOC111115672</name>
</gene>
<evidence type="ECO:0000256" key="18">
    <source>
        <dbReference type="SAM" id="Phobius"/>
    </source>
</evidence>
<evidence type="ECO:0000256" key="19">
    <source>
        <dbReference type="SAM" id="SignalP"/>
    </source>
</evidence>
<dbReference type="GeneID" id="111115672"/>
<evidence type="ECO:0000256" key="1">
    <source>
        <dbReference type="ARBA" id="ARBA00004156"/>
    </source>
</evidence>
<reference evidence="21" key="1">
    <citation type="submission" date="2025-08" db="UniProtKB">
        <authorList>
            <consortium name="RefSeq"/>
        </authorList>
    </citation>
    <scope>IDENTIFICATION</scope>
    <source>
        <tissue evidence="21">Whole sample</tissue>
    </source>
</reference>
<comment type="subcellular location">
    <subcellularLocation>
        <location evidence="1">Cytoplasmic vesicle membrane</location>
    </subcellularLocation>
    <subcellularLocation>
        <location evidence="16">Endomembrane system</location>
        <topology evidence="16">Single-pass type I membrane protein</topology>
    </subcellularLocation>
    <subcellularLocation>
        <location evidence="13">Late endosome membrane</location>
        <topology evidence="13">Single-pass membrane protein</topology>
    </subcellularLocation>
    <subcellularLocation>
        <location evidence="2">Lysosome membrane</location>
    </subcellularLocation>
</comment>
<keyword evidence="9 18" id="KW-0472">Membrane</keyword>
<evidence type="ECO:0000256" key="12">
    <source>
        <dbReference type="ARBA" id="ARBA00023329"/>
    </source>
</evidence>
<keyword evidence="5 19" id="KW-0732">Signal</keyword>
<keyword evidence="11" id="KW-0458">Lysosome</keyword>
<evidence type="ECO:0000256" key="3">
    <source>
        <dbReference type="ARBA" id="ARBA00006655"/>
    </source>
</evidence>
<keyword evidence="20" id="KW-1185">Reference proteome</keyword>
<comment type="similarity">
    <text evidence="3">Belongs to the VOPP1/ECOP family.</text>
</comment>
<dbReference type="GO" id="GO:0005765">
    <property type="term" value="C:lysosomal membrane"/>
    <property type="evidence" value="ECO:0007669"/>
    <property type="project" value="UniProtKB-SubCell"/>
</dbReference>
<evidence type="ECO:0000256" key="8">
    <source>
        <dbReference type="ARBA" id="ARBA00023015"/>
    </source>
</evidence>
<dbReference type="KEGG" id="cvn:111115672"/>
<feature type="chain" id="PRO_5034085911" description="WW domain binding protein VOPP1" evidence="19">
    <location>
        <begin position="27"/>
        <end position="185"/>
    </location>
</feature>